<feature type="transmembrane region" description="Helical" evidence="3">
    <location>
        <begin position="386"/>
        <end position="403"/>
    </location>
</feature>
<proteinExistence type="inferred from homology"/>
<feature type="transmembrane region" description="Helical" evidence="3">
    <location>
        <begin position="296"/>
        <end position="316"/>
    </location>
</feature>
<dbReference type="EMBL" id="JACRSS010000003">
    <property type="protein sequence ID" value="MBC8538849.1"/>
    <property type="molecule type" value="Genomic_DNA"/>
</dbReference>
<protein>
    <submittedName>
        <fullName evidence="4">Spore germination protein</fullName>
    </submittedName>
</protein>
<dbReference type="PANTHER" id="PTHR22550">
    <property type="entry name" value="SPORE GERMINATION PROTEIN"/>
    <property type="match status" value="1"/>
</dbReference>
<reference evidence="4" key="1">
    <citation type="submission" date="2020-08" db="EMBL/GenBank/DDBJ databases">
        <title>Genome public.</title>
        <authorList>
            <person name="Liu C."/>
            <person name="Sun Q."/>
        </authorList>
    </citation>
    <scope>NUCLEOTIDE SEQUENCE</scope>
    <source>
        <strain evidence="4">NSJ-63</strain>
    </source>
</reference>
<accession>A0A926HWB6</accession>
<dbReference type="Pfam" id="PF03323">
    <property type="entry name" value="GerA"/>
    <property type="match status" value="1"/>
</dbReference>
<feature type="transmembrane region" description="Helical" evidence="3">
    <location>
        <begin position="336"/>
        <end position="356"/>
    </location>
</feature>
<sequence>MLTQKKRRFFPLETQKKDAFALFDKKLKIGTSFDMVKRPMVIGGHNAALYMVDGFVKDEIMEKIMEFLFSADPAQVDACPDAQSFANRFLSYVEVAAEDDPDKIITQVLSGTIALVMEQYPQVLMIDARTYPSRSVSEPEDDKVLRGSHDGFVEALVFNTALIRRRIRDVNLVNEIHTVGQKSKTDVVLCYIEGQADPKLVAKLQKLLDTLDVNALAMAQESLNEALVRSGWYNPFPKVRYTERPDTAAASILEGKVAIIVDNSPTVMLLPAAVFDFVQESNDYYFPPLVGTYLRFVRMIVFLVTIFLTPVWFLLIQNPGWIPPWLDFIKIAEPNTVPIVAQLLIFEIVIDGLKLASLNTPSALSNSFSVVGALILGEFAVEARWFVPEVILYMALVAIGNFTQPSFELGYAFKLIRILLIVLTAIFNLWGFIAGILVMLVLLATNRTPAGTSYLYPLIPFKWSALSRLLIRRKMHRDNN</sequence>
<feature type="transmembrane region" description="Helical" evidence="3">
    <location>
        <begin position="363"/>
        <end position="380"/>
    </location>
</feature>
<organism evidence="4 5">
    <name type="scientific">Guopingia tenuis</name>
    <dbReference type="NCBI Taxonomy" id="2763656"/>
    <lineage>
        <taxon>Bacteria</taxon>
        <taxon>Bacillati</taxon>
        <taxon>Bacillota</taxon>
        <taxon>Clostridia</taxon>
        <taxon>Christensenellales</taxon>
        <taxon>Christensenellaceae</taxon>
        <taxon>Guopingia</taxon>
    </lineage>
</organism>
<feature type="transmembrane region" description="Helical" evidence="3">
    <location>
        <begin position="454"/>
        <end position="471"/>
    </location>
</feature>
<feature type="transmembrane region" description="Helical" evidence="3">
    <location>
        <begin position="415"/>
        <end position="442"/>
    </location>
</feature>
<evidence type="ECO:0000313" key="4">
    <source>
        <dbReference type="EMBL" id="MBC8538849.1"/>
    </source>
</evidence>
<dbReference type="InterPro" id="IPR004995">
    <property type="entry name" value="Spore_Ger"/>
</dbReference>
<keyword evidence="5" id="KW-1185">Reference proteome</keyword>
<evidence type="ECO:0000256" key="3">
    <source>
        <dbReference type="SAM" id="Phobius"/>
    </source>
</evidence>
<comment type="similarity">
    <text evidence="1">Belongs to the GerABKA family.</text>
</comment>
<gene>
    <name evidence="4" type="ORF">H8693_07865</name>
</gene>
<keyword evidence="2 3" id="KW-0472">Membrane</keyword>
<dbReference type="AlphaFoldDB" id="A0A926HWB6"/>
<keyword evidence="3" id="KW-0812">Transmembrane</keyword>
<evidence type="ECO:0000256" key="2">
    <source>
        <dbReference type="ARBA" id="ARBA00023136"/>
    </source>
</evidence>
<dbReference type="PANTHER" id="PTHR22550:SF9">
    <property type="entry name" value="STAGE V SPORULATION PROTEIN AF"/>
    <property type="match status" value="1"/>
</dbReference>
<evidence type="ECO:0000256" key="1">
    <source>
        <dbReference type="ARBA" id="ARBA00005278"/>
    </source>
</evidence>
<dbReference type="InterPro" id="IPR050768">
    <property type="entry name" value="UPF0353/GerABKA_families"/>
</dbReference>
<name>A0A926HWB6_9FIRM</name>
<evidence type="ECO:0000313" key="5">
    <source>
        <dbReference type="Proteomes" id="UP000617951"/>
    </source>
</evidence>
<dbReference type="GO" id="GO:0009847">
    <property type="term" value="P:spore germination"/>
    <property type="evidence" value="ECO:0007669"/>
    <property type="project" value="InterPro"/>
</dbReference>
<dbReference type="PIRSF" id="PIRSF005690">
    <property type="entry name" value="GerBA"/>
    <property type="match status" value="1"/>
</dbReference>
<dbReference type="GO" id="GO:0016020">
    <property type="term" value="C:membrane"/>
    <property type="evidence" value="ECO:0007669"/>
    <property type="project" value="InterPro"/>
</dbReference>
<keyword evidence="3" id="KW-1133">Transmembrane helix</keyword>
<comment type="caution">
    <text evidence="4">The sequence shown here is derived from an EMBL/GenBank/DDBJ whole genome shotgun (WGS) entry which is preliminary data.</text>
</comment>
<dbReference type="Proteomes" id="UP000617951">
    <property type="component" value="Unassembled WGS sequence"/>
</dbReference>